<dbReference type="Proteomes" id="UP000215914">
    <property type="component" value="Chromosome 13"/>
</dbReference>
<keyword evidence="3" id="KW-1185">Reference proteome</keyword>
<gene>
    <name evidence="2" type="ORF">HannXRQ_Chr13g0422361</name>
    <name evidence="1" type="ORF">HanXRQr2_Chr01g0011111</name>
</gene>
<evidence type="ECO:0000313" key="3">
    <source>
        <dbReference type="Proteomes" id="UP000215914"/>
    </source>
</evidence>
<organism evidence="2 3">
    <name type="scientific">Helianthus annuus</name>
    <name type="common">Common sunflower</name>
    <dbReference type="NCBI Taxonomy" id="4232"/>
    <lineage>
        <taxon>Eukaryota</taxon>
        <taxon>Viridiplantae</taxon>
        <taxon>Streptophyta</taxon>
        <taxon>Embryophyta</taxon>
        <taxon>Tracheophyta</taxon>
        <taxon>Spermatophyta</taxon>
        <taxon>Magnoliopsida</taxon>
        <taxon>eudicotyledons</taxon>
        <taxon>Gunneridae</taxon>
        <taxon>Pentapetalae</taxon>
        <taxon>asterids</taxon>
        <taxon>campanulids</taxon>
        <taxon>Asterales</taxon>
        <taxon>Asteraceae</taxon>
        <taxon>Asteroideae</taxon>
        <taxon>Heliantheae alliance</taxon>
        <taxon>Heliantheae</taxon>
        <taxon>Helianthus</taxon>
    </lineage>
</organism>
<reference evidence="1" key="3">
    <citation type="submission" date="2020-06" db="EMBL/GenBank/DDBJ databases">
        <title>Helianthus annuus Genome sequencing and assembly Release 2.</title>
        <authorList>
            <person name="Gouzy J."/>
            <person name="Langlade N."/>
            <person name="Munos S."/>
        </authorList>
    </citation>
    <scope>NUCLEOTIDE SEQUENCE</scope>
    <source>
        <tissue evidence="1">Leaves</tissue>
    </source>
</reference>
<reference evidence="1 3" key="1">
    <citation type="journal article" date="2017" name="Nature">
        <title>The sunflower genome provides insights into oil metabolism, flowering and Asterid evolution.</title>
        <authorList>
            <person name="Badouin H."/>
            <person name="Gouzy J."/>
            <person name="Grassa C.J."/>
            <person name="Murat F."/>
            <person name="Staton S.E."/>
            <person name="Cottret L."/>
            <person name="Lelandais-Briere C."/>
            <person name="Owens G.L."/>
            <person name="Carrere S."/>
            <person name="Mayjonade B."/>
            <person name="Legrand L."/>
            <person name="Gill N."/>
            <person name="Kane N.C."/>
            <person name="Bowers J.E."/>
            <person name="Hubner S."/>
            <person name="Bellec A."/>
            <person name="Berard A."/>
            <person name="Berges H."/>
            <person name="Blanchet N."/>
            <person name="Boniface M.C."/>
            <person name="Brunel D."/>
            <person name="Catrice O."/>
            <person name="Chaidir N."/>
            <person name="Claudel C."/>
            <person name="Donnadieu C."/>
            <person name="Faraut T."/>
            <person name="Fievet G."/>
            <person name="Helmstetter N."/>
            <person name="King M."/>
            <person name="Knapp S.J."/>
            <person name="Lai Z."/>
            <person name="Le Paslier M.C."/>
            <person name="Lippi Y."/>
            <person name="Lorenzon L."/>
            <person name="Mandel J.R."/>
            <person name="Marage G."/>
            <person name="Marchand G."/>
            <person name="Marquand E."/>
            <person name="Bret-Mestries E."/>
            <person name="Morien E."/>
            <person name="Nambeesan S."/>
            <person name="Nguyen T."/>
            <person name="Pegot-Espagnet P."/>
            <person name="Pouilly N."/>
            <person name="Raftis F."/>
            <person name="Sallet E."/>
            <person name="Schiex T."/>
            <person name="Thomas J."/>
            <person name="Vandecasteele C."/>
            <person name="Vares D."/>
            <person name="Vear F."/>
            <person name="Vautrin S."/>
            <person name="Crespi M."/>
            <person name="Mangin B."/>
            <person name="Burke J.M."/>
            <person name="Salse J."/>
            <person name="Munos S."/>
            <person name="Vincourt P."/>
            <person name="Rieseberg L.H."/>
            <person name="Langlade N.B."/>
        </authorList>
    </citation>
    <scope>NUCLEOTIDE SEQUENCE [LARGE SCALE GENOMIC DNA]</scope>
    <source>
        <strain evidence="3">cv. SF193</strain>
        <tissue evidence="1">Leaves</tissue>
    </source>
</reference>
<accession>A0A251T094</accession>
<name>A0A251T094_HELAN</name>
<proteinExistence type="predicted"/>
<evidence type="ECO:0000313" key="1">
    <source>
        <dbReference type="EMBL" id="KAF5821205.1"/>
    </source>
</evidence>
<dbReference type="EMBL" id="CM007902">
    <property type="protein sequence ID" value="OTG03281.1"/>
    <property type="molecule type" value="Genomic_DNA"/>
</dbReference>
<sequence>MTQPSYALTGGQCGPRRPCPYVTRAARETKFSTIYRTHRAFSQFVHFSRFSLNFYIVEIIRGYYTPPN</sequence>
<dbReference type="AlphaFoldDB" id="A0A251T094"/>
<dbReference type="InParanoid" id="A0A251T094"/>
<dbReference type="Gramene" id="mRNA:HanXRQr2_Chr01g0011111">
    <property type="protein sequence ID" value="CDS:HanXRQr2_Chr01g0011111.1"/>
    <property type="gene ID" value="HanXRQr2_Chr01g0011111"/>
</dbReference>
<reference evidence="2" key="2">
    <citation type="submission" date="2017-02" db="EMBL/GenBank/DDBJ databases">
        <title>Sunflower complete genome.</title>
        <authorList>
            <person name="Langlade N."/>
            <person name="Munos S."/>
        </authorList>
    </citation>
    <scope>NUCLEOTIDE SEQUENCE [LARGE SCALE GENOMIC DNA]</scope>
    <source>
        <tissue evidence="2">Leaves</tissue>
    </source>
</reference>
<protein>
    <submittedName>
        <fullName evidence="2">Uncharacterized protein</fullName>
    </submittedName>
</protein>
<dbReference type="EMBL" id="MNCJ02000316">
    <property type="protein sequence ID" value="KAF5821205.1"/>
    <property type="molecule type" value="Genomic_DNA"/>
</dbReference>
<evidence type="ECO:0000313" key="2">
    <source>
        <dbReference type="EMBL" id="OTG03281.1"/>
    </source>
</evidence>